<dbReference type="Proteomes" id="UP000298264">
    <property type="component" value="Unassembled WGS sequence"/>
</dbReference>
<evidence type="ECO:0000259" key="1">
    <source>
        <dbReference type="SMART" id="SM01126"/>
    </source>
</evidence>
<protein>
    <recommendedName>
        <fullName evidence="1">ISXO2-like transposase domain-containing protein</fullName>
    </recommendedName>
</protein>
<accession>A0A4R9LUD1</accession>
<dbReference type="AlphaFoldDB" id="A0A4R9LUD1"/>
<proteinExistence type="predicted"/>
<sequence>MLLKSGAKSGILETNTESYQSVAKKTRALSPSPTIGSANQSLSPYPFLNKFIPCNGFTNHYGTSYTNPLLTNATLDRHYSLLTLSILTKLFIKGCDCEGSTLRYLCIKSRPSIARCNVCNKQISITAKTPLDNYKLKLSYFSYILQDSILQYPKVITSTEISRKLNLPYKTAYYLKKRIQIICSLLNDSLREKLYNELETFSEKNPLRLPKQGDLRPLLQGIPVATCDSVVLYSSSLRANKHRSRRFKTGSSSIYLSNNLGGEQKGVLVHTVGVNHGMTFYKSIPLNNQSYLLKDLNSKIPSYIPLFTDEGYSFIWDRPNHRMVNHSKKSNDHRYNLSRERWITKEGVTSNGAEARNNTLKQAFRSYHYISPKWSQLYLDEISFLGNLRYSEGLKELLFEGGSVGESDNGCFTNR</sequence>
<keyword evidence="3" id="KW-1185">Reference proteome</keyword>
<comment type="caution">
    <text evidence="2">The sequence shown here is derived from an EMBL/GenBank/DDBJ whole genome shotgun (WGS) entry which is preliminary data.</text>
</comment>
<name>A0A4R9LUD1_9LEPT</name>
<evidence type="ECO:0000313" key="2">
    <source>
        <dbReference type="EMBL" id="TGN14045.1"/>
    </source>
</evidence>
<organism evidence="2 3">
    <name type="scientific">Leptospira ilyithenensis</name>
    <dbReference type="NCBI Taxonomy" id="2484901"/>
    <lineage>
        <taxon>Bacteria</taxon>
        <taxon>Pseudomonadati</taxon>
        <taxon>Spirochaetota</taxon>
        <taxon>Spirochaetia</taxon>
        <taxon>Leptospirales</taxon>
        <taxon>Leptospiraceae</taxon>
        <taxon>Leptospira</taxon>
    </lineage>
</organism>
<gene>
    <name evidence="2" type="ORF">EHS11_02980</name>
</gene>
<dbReference type="EMBL" id="RQHV01000018">
    <property type="protein sequence ID" value="TGN14045.1"/>
    <property type="molecule type" value="Genomic_DNA"/>
</dbReference>
<feature type="domain" description="ISXO2-like transposase" evidence="1">
    <location>
        <begin position="259"/>
        <end position="387"/>
    </location>
</feature>
<dbReference type="OrthoDB" id="342737at2"/>
<reference evidence="2" key="1">
    <citation type="journal article" date="2019" name="PLoS Negl. Trop. Dis.">
        <title>Revisiting the worldwide diversity of Leptospira species in the environment.</title>
        <authorList>
            <person name="Vincent A.T."/>
            <person name="Schiettekatte O."/>
            <person name="Bourhy P."/>
            <person name="Veyrier F.J."/>
            <person name="Picardeau M."/>
        </authorList>
    </citation>
    <scope>NUCLEOTIDE SEQUENCE [LARGE SCALE GENOMIC DNA]</scope>
    <source>
        <strain evidence="2">201400974</strain>
    </source>
</reference>
<evidence type="ECO:0000313" key="3">
    <source>
        <dbReference type="Proteomes" id="UP000298264"/>
    </source>
</evidence>
<dbReference type="SMART" id="SM01126">
    <property type="entry name" value="DDE_Tnp_IS1595"/>
    <property type="match status" value="1"/>
</dbReference>
<dbReference type="RefSeq" id="WP_135762937.1">
    <property type="nucleotide sequence ID" value="NZ_RQHV01000018.1"/>
</dbReference>
<dbReference type="InterPro" id="IPR024445">
    <property type="entry name" value="Tnp_ISXO2-like"/>
</dbReference>